<keyword evidence="3" id="KW-1185">Reference proteome</keyword>
<dbReference type="Proteomes" id="UP001596445">
    <property type="component" value="Unassembled WGS sequence"/>
</dbReference>
<dbReference type="Pfam" id="PF01927">
    <property type="entry name" value="Mut7-C"/>
    <property type="match status" value="1"/>
</dbReference>
<protein>
    <submittedName>
        <fullName evidence="2">Mut7-C RNAse domain-containing protein</fullName>
    </submittedName>
</protein>
<evidence type="ECO:0000259" key="1">
    <source>
        <dbReference type="Pfam" id="PF01927"/>
    </source>
</evidence>
<comment type="caution">
    <text evidence="2">The sequence shown here is derived from an EMBL/GenBank/DDBJ whole genome shotgun (WGS) entry which is preliminary data.</text>
</comment>
<gene>
    <name evidence="2" type="ORF">ACFQQG_03710</name>
</gene>
<dbReference type="PANTHER" id="PTHR39081">
    <property type="entry name" value="MUT7-C DOMAIN-CONTAINING PROTEIN"/>
    <property type="match status" value="1"/>
</dbReference>
<dbReference type="AlphaFoldDB" id="A0ABD5W405"/>
<dbReference type="PANTHER" id="PTHR39081:SF1">
    <property type="entry name" value="MUT7-C RNASE DOMAIN-CONTAINING PROTEIN"/>
    <property type="match status" value="1"/>
</dbReference>
<feature type="domain" description="Mut7-C RNAse" evidence="1">
    <location>
        <begin position="3"/>
        <end position="143"/>
    </location>
</feature>
<evidence type="ECO:0000313" key="2">
    <source>
        <dbReference type="EMBL" id="MFC7057442.1"/>
    </source>
</evidence>
<name>A0ABD5W405_9EURY</name>
<reference evidence="2 3" key="1">
    <citation type="journal article" date="2019" name="Int. J. Syst. Evol. Microbiol.">
        <title>The Global Catalogue of Microorganisms (GCM) 10K type strain sequencing project: providing services to taxonomists for standard genome sequencing and annotation.</title>
        <authorList>
            <consortium name="The Broad Institute Genomics Platform"/>
            <consortium name="The Broad Institute Genome Sequencing Center for Infectious Disease"/>
            <person name="Wu L."/>
            <person name="Ma J."/>
        </authorList>
    </citation>
    <scope>NUCLEOTIDE SEQUENCE [LARGE SCALE GENOMIC DNA]</scope>
    <source>
        <strain evidence="2 3">JCM 30072</strain>
    </source>
</reference>
<dbReference type="EMBL" id="JBHSZI010000001">
    <property type="protein sequence ID" value="MFC7057442.1"/>
    <property type="molecule type" value="Genomic_DNA"/>
</dbReference>
<evidence type="ECO:0000313" key="3">
    <source>
        <dbReference type="Proteomes" id="UP001596445"/>
    </source>
</evidence>
<accession>A0ABD5W405</accession>
<dbReference type="RefSeq" id="WP_382184223.1">
    <property type="nucleotide sequence ID" value="NZ_JBHSZI010000001.1"/>
</dbReference>
<sequence length="151" mass="16709">MSVLTDAMLGGLTTYLRMCGYDTVYVLDADLETDDEICNYAEAEERTLLTRDEALAARTEGALLLESREIKPMLSTLVAAGFELSLPEAPERCSLCNGIVEGVDADEPTPEYAPGPQTEDVWWCTACGQHFWKGSHWDDVTDTLRTARENP</sequence>
<organism evidence="2 3">
    <name type="scientific">Halovenus salina</name>
    <dbReference type="NCBI Taxonomy" id="1510225"/>
    <lineage>
        <taxon>Archaea</taxon>
        <taxon>Methanobacteriati</taxon>
        <taxon>Methanobacteriota</taxon>
        <taxon>Stenosarchaea group</taxon>
        <taxon>Halobacteria</taxon>
        <taxon>Halobacteriales</taxon>
        <taxon>Haloarculaceae</taxon>
        <taxon>Halovenus</taxon>
    </lineage>
</organism>
<proteinExistence type="predicted"/>
<dbReference type="InterPro" id="IPR002782">
    <property type="entry name" value="Mut7-C_RNAse_dom"/>
</dbReference>